<dbReference type="PANTHER" id="PTHR30055">
    <property type="entry name" value="HTH-TYPE TRANSCRIPTIONAL REGULATOR RUTR"/>
    <property type="match status" value="1"/>
</dbReference>
<dbReference type="Gene3D" id="1.10.10.60">
    <property type="entry name" value="Homeodomain-like"/>
    <property type="match status" value="1"/>
</dbReference>
<dbReference type="SUPFAM" id="SSF48498">
    <property type="entry name" value="Tetracyclin repressor-like, C-terminal domain"/>
    <property type="match status" value="1"/>
</dbReference>
<dbReference type="Proteomes" id="UP000654345">
    <property type="component" value="Unassembled WGS sequence"/>
</dbReference>
<feature type="domain" description="HTH tetR-type" evidence="5">
    <location>
        <begin position="13"/>
        <end position="72"/>
    </location>
</feature>
<organism evidence="6 7">
    <name type="scientific">Ktedonobacter robiniae</name>
    <dbReference type="NCBI Taxonomy" id="2778365"/>
    <lineage>
        <taxon>Bacteria</taxon>
        <taxon>Bacillati</taxon>
        <taxon>Chloroflexota</taxon>
        <taxon>Ktedonobacteria</taxon>
        <taxon>Ktedonobacterales</taxon>
        <taxon>Ktedonobacteraceae</taxon>
        <taxon>Ktedonobacter</taxon>
    </lineage>
</organism>
<evidence type="ECO:0000256" key="3">
    <source>
        <dbReference type="ARBA" id="ARBA00023163"/>
    </source>
</evidence>
<evidence type="ECO:0000256" key="2">
    <source>
        <dbReference type="ARBA" id="ARBA00023125"/>
    </source>
</evidence>
<dbReference type="InterPro" id="IPR001647">
    <property type="entry name" value="HTH_TetR"/>
</dbReference>
<dbReference type="PROSITE" id="PS50977">
    <property type="entry name" value="HTH_TETR_2"/>
    <property type="match status" value="1"/>
</dbReference>
<keyword evidence="3" id="KW-0804">Transcription</keyword>
<comment type="caution">
    <text evidence="6">The sequence shown here is derived from an EMBL/GenBank/DDBJ whole genome shotgun (WGS) entry which is preliminary data.</text>
</comment>
<evidence type="ECO:0000259" key="5">
    <source>
        <dbReference type="PROSITE" id="PS50977"/>
    </source>
</evidence>
<dbReference type="SUPFAM" id="SSF46689">
    <property type="entry name" value="Homeodomain-like"/>
    <property type="match status" value="1"/>
</dbReference>
<feature type="DNA-binding region" description="H-T-H motif" evidence="4">
    <location>
        <begin position="35"/>
        <end position="54"/>
    </location>
</feature>
<protein>
    <submittedName>
        <fullName evidence="6">Transcriptional regulator, TetR family protein</fullName>
    </submittedName>
</protein>
<reference evidence="6 7" key="1">
    <citation type="journal article" date="2021" name="Int. J. Syst. Evol. Microbiol.">
        <title>Reticulibacter mediterranei gen. nov., sp. nov., within the new family Reticulibacteraceae fam. nov., and Ktedonospora formicarum gen. nov., sp. nov., Ktedonobacter robiniae sp. nov., Dictyobacter formicarum sp. nov. and Dictyobacter arantiisoli sp. nov., belonging to the class Ktedonobacteria.</title>
        <authorList>
            <person name="Yabe S."/>
            <person name="Zheng Y."/>
            <person name="Wang C.M."/>
            <person name="Sakai Y."/>
            <person name="Abe K."/>
            <person name="Yokota A."/>
            <person name="Donadio S."/>
            <person name="Cavaletti L."/>
            <person name="Monciardini P."/>
        </authorList>
    </citation>
    <scope>NUCLEOTIDE SEQUENCE [LARGE SCALE GENOMIC DNA]</scope>
    <source>
        <strain evidence="6 7">SOSP1-30</strain>
    </source>
</reference>
<dbReference type="InterPro" id="IPR036271">
    <property type="entry name" value="Tet_transcr_reg_TetR-rel_C_sf"/>
</dbReference>
<evidence type="ECO:0000256" key="1">
    <source>
        <dbReference type="ARBA" id="ARBA00023015"/>
    </source>
</evidence>
<dbReference type="InterPro" id="IPR041490">
    <property type="entry name" value="KstR2_TetR_C"/>
</dbReference>
<dbReference type="PRINTS" id="PR00455">
    <property type="entry name" value="HTHTETR"/>
</dbReference>
<accession>A0ABQ3UTA9</accession>
<dbReference type="PANTHER" id="PTHR30055:SF234">
    <property type="entry name" value="HTH-TYPE TRANSCRIPTIONAL REGULATOR BETI"/>
    <property type="match status" value="1"/>
</dbReference>
<dbReference type="InterPro" id="IPR050109">
    <property type="entry name" value="HTH-type_TetR-like_transc_reg"/>
</dbReference>
<dbReference type="Gene3D" id="1.10.357.10">
    <property type="entry name" value="Tetracycline Repressor, domain 2"/>
    <property type="match status" value="1"/>
</dbReference>
<dbReference type="RefSeq" id="WP_201372591.1">
    <property type="nucleotide sequence ID" value="NZ_BNJG01000002.1"/>
</dbReference>
<gene>
    <name evidence="6" type="ORF">KSB_44660</name>
</gene>
<dbReference type="InterPro" id="IPR009057">
    <property type="entry name" value="Homeodomain-like_sf"/>
</dbReference>
<keyword evidence="2 4" id="KW-0238">DNA-binding</keyword>
<evidence type="ECO:0000256" key="4">
    <source>
        <dbReference type="PROSITE-ProRule" id="PRU00335"/>
    </source>
</evidence>
<dbReference type="EMBL" id="BNJG01000002">
    <property type="protein sequence ID" value="GHO55991.1"/>
    <property type="molecule type" value="Genomic_DNA"/>
</dbReference>
<keyword evidence="1" id="KW-0805">Transcription regulation</keyword>
<dbReference type="Pfam" id="PF00440">
    <property type="entry name" value="TetR_N"/>
    <property type="match status" value="1"/>
</dbReference>
<name>A0ABQ3UTA9_9CHLR</name>
<dbReference type="InterPro" id="IPR023772">
    <property type="entry name" value="DNA-bd_HTH_TetR-type_CS"/>
</dbReference>
<evidence type="ECO:0000313" key="7">
    <source>
        <dbReference type="Proteomes" id="UP000654345"/>
    </source>
</evidence>
<sequence length="207" mass="23412">MPRTEEVKQRLRDEQRAKILEAAKRVFARKGLTATMDDIAAEAVVSHGLAYHYWASKEAIVSELVTQALRSPAADLHPPLHTPGTPGERLKSLVRGFVESRRHPEFYLLLDQVLRSPDAPEELRTLVRQRSKQMQEGLRHLIVEGQATGEVAAGDPDQLVRAIFACGDGLLRWAHHDPDDFQEHFPDADIFLRILAPERTSIKEEME</sequence>
<dbReference type="Pfam" id="PF17932">
    <property type="entry name" value="TetR_C_24"/>
    <property type="match status" value="1"/>
</dbReference>
<keyword evidence="7" id="KW-1185">Reference proteome</keyword>
<dbReference type="PROSITE" id="PS01081">
    <property type="entry name" value="HTH_TETR_1"/>
    <property type="match status" value="1"/>
</dbReference>
<proteinExistence type="predicted"/>
<evidence type="ECO:0000313" key="6">
    <source>
        <dbReference type="EMBL" id="GHO55991.1"/>
    </source>
</evidence>